<name>A0A482WCX3_ASBVE</name>
<dbReference type="EMBL" id="QDEB01002727">
    <property type="protein sequence ID" value="RZC43010.1"/>
    <property type="molecule type" value="Genomic_DNA"/>
</dbReference>
<feature type="domain" description="CUB" evidence="3">
    <location>
        <begin position="10"/>
        <end position="116"/>
    </location>
</feature>
<protein>
    <recommendedName>
        <fullName evidence="3">CUB domain-containing protein</fullName>
    </recommendedName>
</protein>
<evidence type="ECO:0000313" key="5">
    <source>
        <dbReference type="Proteomes" id="UP000292052"/>
    </source>
</evidence>
<dbReference type="PROSITE" id="PS01180">
    <property type="entry name" value="CUB"/>
    <property type="match status" value="2"/>
</dbReference>
<evidence type="ECO:0000256" key="1">
    <source>
        <dbReference type="ARBA" id="ARBA00023157"/>
    </source>
</evidence>
<comment type="caution">
    <text evidence="2">Lacks conserved residue(s) required for the propagation of feature annotation.</text>
</comment>
<dbReference type="InterPro" id="IPR000859">
    <property type="entry name" value="CUB_dom"/>
</dbReference>
<reference evidence="4 5" key="1">
    <citation type="submission" date="2017-03" db="EMBL/GenBank/DDBJ databases">
        <title>Genome of the blue death feigning beetle - Asbolus verrucosus.</title>
        <authorList>
            <person name="Rider S.D."/>
        </authorList>
    </citation>
    <scope>NUCLEOTIDE SEQUENCE [LARGE SCALE GENOMIC DNA]</scope>
    <source>
        <strain evidence="4">Butters</strain>
        <tissue evidence="4">Head and leg muscle</tissue>
    </source>
</reference>
<dbReference type="Gene3D" id="2.60.120.290">
    <property type="entry name" value="Spermadhesin, CUB domain"/>
    <property type="match status" value="2"/>
</dbReference>
<dbReference type="PANTHER" id="PTHR46908:SF4">
    <property type="entry name" value="TUMOR NECROSIS FACTOR-INDUCIBLE GENE 6 PROTEIN"/>
    <property type="match status" value="1"/>
</dbReference>
<dbReference type="InterPro" id="IPR035914">
    <property type="entry name" value="Sperma_CUB_dom_sf"/>
</dbReference>
<keyword evidence="1" id="KW-1015">Disulfide bond</keyword>
<comment type="caution">
    <text evidence="4">The sequence shown here is derived from an EMBL/GenBank/DDBJ whole genome shotgun (WGS) entry which is preliminary data.</text>
</comment>
<keyword evidence="5" id="KW-1185">Reference proteome</keyword>
<dbReference type="STRING" id="1661398.A0A482WCX3"/>
<dbReference type="OrthoDB" id="6369184at2759"/>
<dbReference type="SUPFAM" id="SSF49854">
    <property type="entry name" value="Spermadhesin, CUB domain"/>
    <property type="match status" value="2"/>
</dbReference>
<dbReference type="SMART" id="SM00042">
    <property type="entry name" value="CUB"/>
    <property type="match status" value="1"/>
</dbReference>
<evidence type="ECO:0000313" key="4">
    <source>
        <dbReference type="EMBL" id="RZC43010.1"/>
    </source>
</evidence>
<dbReference type="Proteomes" id="UP000292052">
    <property type="component" value="Unassembled WGS sequence"/>
</dbReference>
<dbReference type="CDD" id="cd00041">
    <property type="entry name" value="CUB"/>
    <property type="match status" value="1"/>
</dbReference>
<dbReference type="InterPro" id="IPR052129">
    <property type="entry name" value="Spermadhesin-Link_domain"/>
</dbReference>
<accession>A0A482WCX3</accession>
<evidence type="ECO:0000259" key="3">
    <source>
        <dbReference type="PROSITE" id="PS01180"/>
    </source>
</evidence>
<feature type="domain" description="CUB" evidence="3">
    <location>
        <begin position="177"/>
        <end position="312"/>
    </location>
</feature>
<proteinExistence type="predicted"/>
<dbReference type="PANTHER" id="PTHR46908">
    <property type="entry name" value="CUBILIN-LIKE PROTEIN"/>
    <property type="match status" value="1"/>
</dbReference>
<dbReference type="Pfam" id="PF00431">
    <property type="entry name" value="CUB"/>
    <property type="match status" value="1"/>
</dbReference>
<gene>
    <name evidence="4" type="ORF">BDFB_009569</name>
</gene>
<organism evidence="4 5">
    <name type="scientific">Asbolus verrucosus</name>
    <name type="common">Desert ironclad beetle</name>
    <dbReference type="NCBI Taxonomy" id="1661398"/>
    <lineage>
        <taxon>Eukaryota</taxon>
        <taxon>Metazoa</taxon>
        <taxon>Ecdysozoa</taxon>
        <taxon>Arthropoda</taxon>
        <taxon>Hexapoda</taxon>
        <taxon>Insecta</taxon>
        <taxon>Pterygota</taxon>
        <taxon>Neoptera</taxon>
        <taxon>Endopterygota</taxon>
        <taxon>Coleoptera</taxon>
        <taxon>Polyphaga</taxon>
        <taxon>Cucujiformia</taxon>
        <taxon>Tenebrionidae</taxon>
        <taxon>Pimeliinae</taxon>
        <taxon>Asbolus</taxon>
    </lineage>
</organism>
<evidence type="ECO:0000256" key="2">
    <source>
        <dbReference type="PROSITE-ProRule" id="PRU00059"/>
    </source>
</evidence>
<sequence length="585" mass="66951">MSGRNFNSECGQVFTKKQFIIESPLYPTSYPLNYECSYLIKGPTCPTYFNLQLLDFSLEDSLGCSKDRLEVEDKDAICGSKSGMRQYFSEKGTLILRFVSDKSGTGRGYRILVTRSPCGSGDPETTTLYGIPQWHKDADNPETTSYSVPKWHTTNRDVEYTTTTKPSVVNRRTSKCCPNSYGSKKFILTSPNFPYSMSTPTDCIYEIYRANRNVCRLRIDVDFFWLGHNGNNCAEGFLEIDGRFICGCKSNLKLVSSFEGSPTKILRFVSKGYERSSYSGFVLEIIQDECPKKYTPEEATKNRTFEEKFRFYNDQINRVAWPSLSHGAIIDKLHLISENTEVLSDQVDDWNKEKRPKVVRHVYFFAEPGVRGVPKDREDTDYVDTSSMNSSFLQDSYDYNYCLNWNRQQLNSVTSRYLPVCKINEATLDLQNKHYEDMNFVTDAFYCGKGFYGVYEQIACQDVPHPINPTIPPTPPLPTPRVPCDRTIQEEMFTLDAYGYNGPTCTFIVKKHIPYVCSISLYFEKFDLACASESLIIDGTMYCGRLTGQSVVPLESQKIELKIQDVDKTEEIEFEEVDCEEMPSL</sequence>
<dbReference type="AlphaFoldDB" id="A0A482WCX3"/>